<dbReference type="Gene3D" id="3.30.565.10">
    <property type="entry name" value="Histidine kinase-like ATPase, C-terminal domain"/>
    <property type="match status" value="1"/>
</dbReference>
<name>A0AA86M8T3_9BURK</name>
<keyword evidence="5" id="KW-0808">Transferase</keyword>
<dbReference type="Gene3D" id="1.10.287.130">
    <property type="match status" value="1"/>
</dbReference>
<evidence type="ECO:0000259" key="14">
    <source>
        <dbReference type="PROSITE" id="PS50109"/>
    </source>
</evidence>
<dbReference type="PANTHER" id="PTHR45436">
    <property type="entry name" value="SENSOR HISTIDINE KINASE YKOH"/>
    <property type="match status" value="1"/>
</dbReference>
<evidence type="ECO:0000256" key="10">
    <source>
        <dbReference type="ARBA" id="ARBA00022989"/>
    </source>
</evidence>
<dbReference type="GO" id="GO:0005886">
    <property type="term" value="C:plasma membrane"/>
    <property type="evidence" value="ECO:0007669"/>
    <property type="project" value="TreeGrafter"/>
</dbReference>
<dbReference type="SMART" id="SM00387">
    <property type="entry name" value="HATPase_c"/>
    <property type="match status" value="1"/>
</dbReference>
<protein>
    <recommendedName>
        <fullName evidence="3">histidine kinase</fullName>
        <ecNumber evidence="3">2.7.13.3</ecNumber>
    </recommendedName>
</protein>
<evidence type="ECO:0000256" key="12">
    <source>
        <dbReference type="ARBA" id="ARBA00023136"/>
    </source>
</evidence>
<keyword evidence="12 13" id="KW-0472">Membrane</keyword>
<dbReference type="PANTHER" id="PTHR45436:SF14">
    <property type="entry name" value="SENSOR PROTEIN QSEC"/>
    <property type="match status" value="1"/>
</dbReference>
<dbReference type="Pfam" id="PF00512">
    <property type="entry name" value="HisKA"/>
    <property type="match status" value="1"/>
</dbReference>
<keyword evidence="10 13" id="KW-1133">Transmembrane helix</keyword>
<dbReference type="RefSeq" id="WP_298215983.1">
    <property type="nucleotide sequence ID" value="NZ_AP028947.1"/>
</dbReference>
<proteinExistence type="predicted"/>
<keyword evidence="16" id="KW-1185">Reference proteome</keyword>
<dbReference type="PRINTS" id="PR00344">
    <property type="entry name" value="BCTRLSENSOR"/>
</dbReference>
<evidence type="ECO:0000256" key="8">
    <source>
        <dbReference type="ARBA" id="ARBA00022777"/>
    </source>
</evidence>
<dbReference type="Proteomes" id="UP001329151">
    <property type="component" value="Chromosome"/>
</dbReference>
<keyword evidence="8" id="KW-0418">Kinase</keyword>
<feature type="transmembrane region" description="Helical" evidence="13">
    <location>
        <begin position="167"/>
        <end position="190"/>
    </location>
</feature>
<evidence type="ECO:0000256" key="13">
    <source>
        <dbReference type="SAM" id="Phobius"/>
    </source>
</evidence>
<dbReference type="SUPFAM" id="SSF47384">
    <property type="entry name" value="Homodimeric domain of signal transducing histidine kinase"/>
    <property type="match status" value="1"/>
</dbReference>
<dbReference type="EMBL" id="AP028947">
    <property type="protein sequence ID" value="BET26594.1"/>
    <property type="molecule type" value="Genomic_DNA"/>
</dbReference>
<dbReference type="InterPro" id="IPR003594">
    <property type="entry name" value="HATPase_dom"/>
</dbReference>
<reference evidence="15 16" key="1">
    <citation type="submission" date="2023-10" db="EMBL/GenBank/DDBJ databases">
        <title>Complete Genome Sequence of Limnobacter thiooxidans CS-K2T, Isolated from freshwater lake sediments in Bavaria, Germany.</title>
        <authorList>
            <person name="Naruki M."/>
            <person name="Watanabe A."/>
            <person name="Warashina T."/>
            <person name="Morita T."/>
            <person name="Arakawa K."/>
        </authorList>
    </citation>
    <scope>NUCLEOTIDE SEQUENCE [LARGE SCALE GENOMIC DNA]</scope>
    <source>
        <strain evidence="15 16">CS-K2</strain>
    </source>
</reference>
<dbReference type="AlphaFoldDB" id="A0AA86M8T3"/>
<dbReference type="SUPFAM" id="SSF55874">
    <property type="entry name" value="ATPase domain of HSP90 chaperone/DNA topoisomerase II/histidine kinase"/>
    <property type="match status" value="1"/>
</dbReference>
<keyword evidence="7" id="KW-0547">Nucleotide-binding</keyword>
<keyword evidence="9 15" id="KW-0067">ATP-binding</keyword>
<dbReference type="InterPro" id="IPR050428">
    <property type="entry name" value="TCS_sensor_his_kinase"/>
</dbReference>
<dbReference type="Pfam" id="PF02518">
    <property type="entry name" value="HATPase_c"/>
    <property type="match status" value="1"/>
</dbReference>
<evidence type="ECO:0000256" key="7">
    <source>
        <dbReference type="ARBA" id="ARBA00022741"/>
    </source>
</evidence>
<comment type="catalytic activity">
    <reaction evidence="1">
        <text>ATP + protein L-histidine = ADP + protein N-phospho-L-histidine.</text>
        <dbReference type="EC" id="2.7.13.3"/>
    </reaction>
</comment>
<dbReference type="CDD" id="cd00082">
    <property type="entry name" value="HisKA"/>
    <property type="match status" value="1"/>
</dbReference>
<feature type="domain" description="Histidine kinase" evidence="14">
    <location>
        <begin position="247"/>
        <end position="463"/>
    </location>
</feature>
<dbReference type="InterPro" id="IPR004358">
    <property type="entry name" value="Sig_transdc_His_kin-like_C"/>
</dbReference>
<dbReference type="InterPro" id="IPR036890">
    <property type="entry name" value="HATPase_C_sf"/>
</dbReference>
<evidence type="ECO:0000313" key="15">
    <source>
        <dbReference type="EMBL" id="BET26594.1"/>
    </source>
</evidence>
<sequence length="463" mass="51521">MNYSMRKRILFALVLALIVIMSMAAIISYRVALHEADEIFSARLATSARVLETLLARQVEHATIEKPVVIYLPEGLSETDPEVNSNLGHPYETKLAFQVWSADGRLLVRSEFAPEDRLGPLKAGFWEKESAGRSWHVFTLKSNDVWIEVAEEVGLRREIANDVGLTLSMPLLAGFVVLLLLVNLIVMIGFRPLAKLADSIEQRDPKDNSTLALEETPEELLPVVKALNSLLNRMASALAREQRFTDSAAHELRTPLAAMSVHAENAANAKDDEERDISLAFLLTGMSRTKHLVEQMLTYSRISVDAQGEPEVLVDLAEELTYLVSSQQATLEGSGLQIQLDLPEQPVQVKAQRGLLEILLRNLLDNACKHSSKPDEPVRVHLQIQPETKHACIRFANSALPIPVQEVPRLFEPYYRPADTRAKGNGLGLAIAREVAQLHGWTLELTRNSAQEGIEFSVEMPIE</sequence>
<dbReference type="GO" id="GO:0005524">
    <property type="term" value="F:ATP binding"/>
    <property type="evidence" value="ECO:0007669"/>
    <property type="project" value="UniProtKB-KW"/>
</dbReference>
<dbReference type="KEGG" id="lto:RGQ30_20950"/>
<keyword evidence="11" id="KW-0902">Two-component regulatory system</keyword>
<evidence type="ECO:0000256" key="6">
    <source>
        <dbReference type="ARBA" id="ARBA00022692"/>
    </source>
</evidence>
<dbReference type="InterPro" id="IPR003661">
    <property type="entry name" value="HisK_dim/P_dom"/>
</dbReference>
<dbReference type="GO" id="GO:0000155">
    <property type="term" value="F:phosphorelay sensor kinase activity"/>
    <property type="evidence" value="ECO:0007669"/>
    <property type="project" value="InterPro"/>
</dbReference>
<evidence type="ECO:0000256" key="5">
    <source>
        <dbReference type="ARBA" id="ARBA00022679"/>
    </source>
</evidence>
<comment type="subcellular location">
    <subcellularLocation>
        <location evidence="2">Membrane</location>
        <topology evidence="2">Multi-pass membrane protein</topology>
    </subcellularLocation>
</comment>
<dbReference type="InterPro" id="IPR013727">
    <property type="entry name" value="2CSK_N"/>
</dbReference>
<evidence type="ECO:0000256" key="11">
    <source>
        <dbReference type="ARBA" id="ARBA00023012"/>
    </source>
</evidence>
<evidence type="ECO:0000256" key="3">
    <source>
        <dbReference type="ARBA" id="ARBA00012438"/>
    </source>
</evidence>
<dbReference type="Pfam" id="PF08521">
    <property type="entry name" value="2CSK_N"/>
    <property type="match status" value="1"/>
</dbReference>
<organism evidence="15 16">
    <name type="scientific">Limnobacter thiooxidans</name>
    <dbReference type="NCBI Taxonomy" id="131080"/>
    <lineage>
        <taxon>Bacteria</taxon>
        <taxon>Pseudomonadati</taxon>
        <taxon>Pseudomonadota</taxon>
        <taxon>Betaproteobacteria</taxon>
        <taxon>Burkholderiales</taxon>
        <taxon>Burkholderiaceae</taxon>
        <taxon>Limnobacter</taxon>
    </lineage>
</organism>
<gene>
    <name evidence="15" type="ORF">RGQ30_20950</name>
</gene>
<dbReference type="EC" id="2.7.13.3" evidence="3"/>
<evidence type="ECO:0000313" key="16">
    <source>
        <dbReference type="Proteomes" id="UP001329151"/>
    </source>
</evidence>
<dbReference type="InterPro" id="IPR005467">
    <property type="entry name" value="His_kinase_dom"/>
</dbReference>
<evidence type="ECO:0000256" key="4">
    <source>
        <dbReference type="ARBA" id="ARBA00022553"/>
    </source>
</evidence>
<evidence type="ECO:0000256" key="1">
    <source>
        <dbReference type="ARBA" id="ARBA00000085"/>
    </source>
</evidence>
<accession>A0AA86M8T3</accession>
<keyword evidence="4" id="KW-0597">Phosphoprotein</keyword>
<dbReference type="PROSITE" id="PS50109">
    <property type="entry name" value="HIS_KIN"/>
    <property type="match status" value="1"/>
</dbReference>
<evidence type="ECO:0000256" key="9">
    <source>
        <dbReference type="ARBA" id="ARBA00022840"/>
    </source>
</evidence>
<dbReference type="SMART" id="SM00388">
    <property type="entry name" value="HisKA"/>
    <property type="match status" value="1"/>
</dbReference>
<keyword evidence="6 13" id="KW-0812">Transmembrane</keyword>
<dbReference type="InterPro" id="IPR036097">
    <property type="entry name" value="HisK_dim/P_sf"/>
</dbReference>
<evidence type="ECO:0000256" key="2">
    <source>
        <dbReference type="ARBA" id="ARBA00004141"/>
    </source>
</evidence>